<proteinExistence type="predicted"/>
<name>A0A164Y9N6_DAUCS</name>
<dbReference type="InterPro" id="IPR012340">
    <property type="entry name" value="NA-bd_OB-fold"/>
</dbReference>
<accession>A0A164Y9N6</accession>
<dbReference type="PANTHER" id="PTHR47165">
    <property type="entry name" value="OS03G0429900 PROTEIN"/>
    <property type="match status" value="1"/>
</dbReference>
<dbReference type="Gene3D" id="2.40.50.140">
    <property type="entry name" value="Nucleic acid-binding proteins"/>
    <property type="match status" value="3"/>
</dbReference>
<feature type="compositionally biased region" description="Polar residues" evidence="1">
    <location>
        <begin position="206"/>
        <end position="242"/>
    </location>
</feature>
<gene>
    <name evidence="2" type="ORF">DCAR_017429</name>
</gene>
<reference evidence="2" key="1">
    <citation type="journal article" date="2016" name="Nat. Genet.">
        <title>A high-quality carrot genome assembly provides new insights into carotenoid accumulation and asterid genome evolution.</title>
        <authorList>
            <person name="Iorizzo M."/>
            <person name="Ellison S."/>
            <person name="Senalik D."/>
            <person name="Zeng P."/>
            <person name="Satapoomin P."/>
            <person name="Huang J."/>
            <person name="Bowman M."/>
            <person name="Iovene M."/>
            <person name="Sanseverino W."/>
            <person name="Cavagnaro P."/>
            <person name="Yildiz M."/>
            <person name="Macko-Podgorni A."/>
            <person name="Moranska E."/>
            <person name="Grzebelus E."/>
            <person name="Grzebelus D."/>
            <person name="Ashrafi H."/>
            <person name="Zheng Z."/>
            <person name="Cheng S."/>
            <person name="Spooner D."/>
            <person name="Van Deynze A."/>
            <person name="Simon P."/>
        </authorList>
    </citation>
    <scope>NUCLEOTIDE SEQUENCE [LARGE SCALE GENOMIC DNA]</scope>
    <source>
        <tissue evidence="2">Leaf</tissue>
    </source>
</reference>
<evidence type="ECO:0008006" key="3">
    <source>
        <dbReference type="Google" id="ProtNLM"/>
    </source>
</evidence>
<protein>
    <recommendedName>
        <fullName evidence="3">Replication factor A C-terminal domain-containing protein</fullName>
    </recommendedName>
</protein>
<evidence type="ECO:0000256" key="1">
    <source>
        <dbReference type="SAM" id="MobiDB-lite"/>
    </source>
</evidence>
<feature type="region of interest" description="Disordered" evidence="1">
    <location>
        <begin position="200"/>
        <end position="246"/>
    </location>
</feature>
<sequence>MMNLANYPATRFYLNHNHHCVKSIRSSLADSSFYQIDFIEEDEEDVPKFNVKELLSLKDEYIEKRVTAKLHVKKIDKTMSWYSNYCIPCDIDLQLVDKRFKCVKCGKFKPYPDRRYEFCMLCADHTGTVPILFTNDELTRFIGKTVYDILADETQVGDGDKFPPILLQFEKRTYNFTRHVTKENVSGGSNVYTAVKVSADEEVSSNDDPQQTNSVPIKQTEISNLKGTLNSGSPTTGESTNKSRARKKIDVVRCELPEETPEPKLKNMKAKINVRMEAFVPLFLMEKLQKVFIQGEMYAISNFQVKNYTETDKWRCVTTDRQIQFTNQTRAKELDDNDCFIAKNCFEFCDLGDIKSFANQTKYLVDVVGVVTRREELKLVHTKQGVDKWQIRMTITDGRNYLNITLWNHLAECFQSDISTSKFEEPLIVIIVAGKVGIFQDEYDMCNFSPTAYYINYNHHIVAQLRKMSTQSEFKIQPTRIEEVICQVQITAVQESNRWYYSQCTTCYKQIDEVWIIIGGKDETGEIDILLMDRPIRKLFGKTVFEMEEEEKGKFPSAFKALSSGTSIHLDNISQI</sequence>
<dbReference type="Gramene" id="KZM94184">
    <property type="protein sequence ID" value="KZM94184"/>
    <property type="gene ID" value="DCAR_017429"/>
</dbReference>
<dbReference type="PANTHER" id="PTHR47165:SF4">
    <property type="entry name" value="OS03G0429900 PROTEIN"/>
    <property type="match status" value="1"/>
</dbReference>
<dbReference type="EMBL" id="LNRQ01000005">
    <property type="protein sequence ID" value="KZM94184.1"/>
    <property type="molecule type" value="Genomic_DNA"/>
</dbReference>
<comment type="caution">
    <text evidence="2">The sequence shown here is derived from an EMBL/GenBank/DDBJ whole genome shotgun (WGS) entry which is preliminary data.</text>
</comment>
<dbReference type="AlphaFoldDB" id="A0A164Y9N6"/>
<organism evidence="2">
    <name type="scientific">Daucus carota subsp. sativus</name>
    <name type="common">Carrot</name>
    <dbReference type="NCBI Taxonomy" id="79200"/>
    <lineage>
        <taxon>Eukaryota</taxon>
        <taxon>Viridiplantae</taxon>
        <taxon>Streptophyta</taxon>
        <taxon>Embryophyta</taxon>
        <taxon>Tracheophyta</taxon>
        <taxon>Spermatophyta</taxon>
        <taxon>Magnoliopsida</taxon>
        <taxon>eudicotyledons</taxon>
        <taxon>Gunneridae</taxon>
        <taxon>Pentapetalae</taxon>
        <taxon>asterids</taxon>
        <taxon>campanulids</taxon>
        <taxon>Apiales</taxon>
        <taxon>Apiaceae</taxon>
        <taxon>Apioideae</taxon>
        <taxon>Scandiceae</taxon>
        <taxon>Daucinae</taxon>
        <taxon>Daucus</taxon>
        <taxon>Daucus sect. Daucus</taxon>
    </lineage>
</organism>
<evidence type="ECO:0000313" key="2">
    <source>
        <dbReference type="EMBL" id="KZM94184.1"/>
    </source>
</evidence>
<dbReference type="SUPFAM" id="SSF50249">
    <property type="entry name" value="Nucleic acid-binding proteins"/>
    <property type="match status" value="2"/>
</dbReference>